<gene>
    <name evidence="8" type="primary">raiA</name>
    <name evidence="4" type="synonym">hpf</name>
    <name evidence="8" type="ORF">HUO14_13500</name>
</gene>
<reference evidence="8 9" key="1">
    <citation type="submission" date="2020-06" db="EMBL/GenBank/DDBJ databases">
        <authorList>
            <person name="Kim S.-J."/>
            <person name="Park S.-J."/>
        </authorList>
    </citation>
    <scope>NUCLEOTIDE SEQUENCE [LARGE SCALE GENOMIC DNA]</scope>
    <source>
        <strain evidence="8 9">SW-151</strain>
    </source>
</reference>
<dbReference type="InterPro" id="IPR038416">
    <property type="entry name" value="Ribosom_S30AE_C_sf"/>
</dbReference>
<proteinExistence type="inferred from homology"/>
<dbReference type="Gene3D" id="3.30.505.50">
    <property type="entry name" value="Sigma 54 modulation/S30EA ribosomal protein, C-terminal domain"/>
    <property type="match status" value="1"/>
</dbReference>
<dbReference type="InterPro" id="IPR032528">
    <property type="entry name" value="Ribosom_S30AE_C"/>
</dbReference>
<evidence type="ECO:0000259" key="7">
    <source>
        <dbReference type="Pfam" id="PF16321"/>
    </source>
</evidence>
<feature type="compositionally biased region" description="Acidic residues" evidence="6">
    <location>
        <begin position="118"/>
        <end position="128"/>
    </location>
</feature>
<dbReference type="InterPro" id="IPR003489">
    <property type="entry name" value="RHF/RaiA"/>
</dbReference>
<comment type="subcellular location">
    <subcellularLocation>
        <location evidence="4">Cytoplasm</location>
    </subcellularLocation>
</comment>
<dbReference type="EMBL" id="JABWMH010000004">
    <property type="protein sequence ID" value="NVD28911.1"/>
    <property type="molecule type" value="Genomic_DNA"/>
</dbReference>
<dbReference type="InterPro" id="IPR050574">
    <property type="entry name" value="HPF/YfiA_ribosome-assoc"/>
</dbReference>
<dbReference type="PANTHER" id="PTHR33231">
    <property type="entry name" value="30S RIBOSOMAL PROTEIN"/>
    <property type="match status" value="1"/>
</dbReference>
<comment type="subunit">
    <text evidence="4">Interacts with 100S ribosomes.</text>
</comment>
<evidence type="ECO:0000313" key="8">
    <source>
        <dbReference type="EMBL" id="NVD28911.1"/>
    </source>
</evidence>
<feature type="region of interest" description="Disordered" evidence="6">
    <location>
        <begin position="115"/>
        <end position="138"/>
    </location>
</feature>
<comment type="subunit">
    <text evidence="2">Associates exclusively with 100S ribosomes, which are dimers of 70S ribosomes.</text>
</comment>
<dbReference type="Proteomes" id="UP000652427">
    <property type="component" value="Unassembled WGS sequence"/>
</dbReference>
<dbReference type="Gene3D" id="3.30.160.100">
    <property type="entry name" value="Ribosome hibernation promotion factor-like"/>
    <property type="match status" value="1"/>
</dbReference>
<dbReference type="SUPFAM" id="SSF69754">
    <property type="entry name" value="Ribosome binding protein Y (YfiA homologue)"/>
    <property type="match status" value="1"/>
</dbReference>
<dbReference type="InterPro" id="IPR034694">
    <property type="entry name" value="HPF_long/plastid"/>
</dbReference>
<keyword evidence="1 4" id="KW-0810">Translation regulation</keyword>
<feature type="domain" description="Sigma 54 modulation/S30EA ribosomal protein C-terminal" evidence="7">
    <location>
        <begin position="132"/>
        <end position="185"/>
    </location>
</feature>
<evidence type="ECO:0000256" key="6">
    <source>
        <dbReference type="SAM" id="MobiDB-lite"/>
    </source>
</evidence>
<accession>A0ABX2N5A5</accession>
<organism evidence="8 9">
    <name type="scientific">Parasphingorhabdus flavimaris</name>
    <dbReference type="NCBI Taxonomy" id="266812"/>
    <lineage>
        <taxon>Bacteria</taxon>
        <taxon>Pseudomonadati</taxon>
        <taxon>Pseudomonadota</taxon>
        <taxon>Alphaproteobacteria</taxon>
        <taxon>Sphingomonadales</taxon>
        <taxon>Sphingomonadaceae</taxon>
        <taxon>Parasphingorhabdus</taxon>
    </lineage>
</organism>
<comment type="caution">
    <text evidence="8">The sequence shown here is derived from an EMBL/GenBank/DDBJ whole genome shotgun (WGS) entry which is preliminary data.</text>
</comment>
<dbReference type="RefSeq" id="WP_176280362.1">
    <property type="nucleotide sequence ID" value="NZ_JABWMH010000004.1"/>
</dbReference>
<evidence type="ECO:0000256" key="2">
    <source>
        <dbReference type="ARBA" id="ARBA00038695"/>
    </source>
</evidence>
<keyword evidence="9" id="KW-1185">Reference proteome</keyword>
<dbReference type="NCBIfam" id="TIGR00741">
    <property type="entry name" value="yfiA"/>
    <property type="match status" value="1"/>
</dbReference>
<protein>
    <recommendedName>
        <fullName evidence="3 4">Ribosome hibernation promoting factor</fullName>
        <shortName evidence="4">HPF</shortName>
    </recommendedName>
</protein>
<dbReference type="PANTHER" id="PTHR33231:SF1">
    <property type="entry name" value="30S RIBOSOMAL PROTEIN"/>
    <property type="match status" value="1"/>
</dbReference>
<dbReference type="Pfam" id="PF02482">
    <property type="entry name" value="Ribosomal_S30AE"/>
    <property type="match status" value="1"/>
</dbReference>
<evidence type="ECO:0000313" key="9">
    <source>
        <dbReference type="Proteomes" id="UP000652427"/>
    </source>
</evidence>
<dbReference type="InterPro" id="IPR036567">
    <property type="entry name" value="RHF-like"/>
</dbReference>
<name>A0ABX2N5A5_9SPHN</name>
<evidence type="ECO:0000256" key="1">
    <source>
        <dbReference type="ARBA" id="ARBA00022845"/>
    </source>
</evidence>
<keyword evidence="4" id="KW-0963">Cytoplasm</keyword>
<comment type="similarity">
    <text evidence="4">Belongs to the HPF/YfiA ribosome-associated protein family. Long HPF subfamily.</text>
</comment>
<dbReference type="Pfam" id="PF16321">
    <property type="entry name" value="Ribosom_S30AE_C"/>
    <property type="match status" value="1"/>
</dbReference>
<evidence type="ECO:0000256" key="5">
    <source>
        <dbReference type="SAM" id="Coils"/>
    </source>
</evidence>
<dbReference type="HAMAP" id="MF_00839">
    <property type="entry name" value="HPF"/>
    <property type="match status" value="1"/>
</dbReference>
<evidence type="ECO:0000256" key="3">
    <source>
        <dbReference type="ARBA" id="ARBA00041148"/>
    </source>
</evidence>
<feature type="coiled-coil region" evidence="5">
    <location>
        <begin position="74"/>
        <end position="101"/>
    </location>
</feature>
<evidence type="ECO:0000256" key="4">
    <source>
        <dbReference type="HAMAP-Rule" id="MF_00839"/>
    </source>
</evidence>
<keyword evidence="5" id="KW-0175">Coiled coil</keyword>
<dbReference type="CDD" id="cd00552">
    <property type="entry name" value="RaiA"/>
    <property type="match status" value="1"/>
</dbReference>
<comment type="function">
    <text evidence="4">Required for dimerization of active 70S ribosomes into 100S ribosomes in stationary phase; 100S ribosomes are translationally inactive and sometimes present during exponential growth.</text>
</comment>
<sequence>MEVRVSGHQVDTGDALQTHAEDRMHAIAQKYFPKALSANVTVSKAPHSQFKCDIVNHVMQGLMLKADAEAGDAHQAFEKAADKVEKQLRRYMRRLNDHHVQAQYAAKQEEAAYRVFESSDDDEEESEVNGDSPPIIAETSTDIPVTSVSTAVMMMDLRNTGALMFKNSGTGAHNMVYRRGDGTIGWVEPHS</sequence>